<keyword evidence="5" id="KW-0663">Pyridoxal phosphate</keyword>
<keyword evidence="7" id="KW-1185">Reference proteome</keyword>
<evidence type="ECO:0000256" key="4">
    <source>
        <dbReference type="ARBA" id="ARBA00022679"/>
    </source>
</evidence>
<dbReference type="WBParaSite" id="jg15410">
    <property type="protein sequence ID" value="jg15410"/>
    <property type="gene ID" value="jg15410"/>
</dbReference>
<dbReference type="PROSITE" id="PS00105">
    <property type="entry name" value="AA_TRANSFER_CLASS_1"/>
    <property type="match status" value="1"/>
</dbReference>
<name>A0A915D4V9_9BILA</name>
<evidence type="ECO:0000256" key="1">
    <source>
        <dbReference type="ARBA" id="ARBA00001933"/>
    </source>
</evidence>
<dbReference type="Pfam" id="PF00155">
    <property type="entry name" value="Aminotran_1_2"/>
    <property type="match status" value="1"/>
</dbReference>
<dbReference type="InterPro" id="IPR015421">
    <property type="entry name" value="PyrdxlP-dep_Trfase_major"/>
</dbReference>
<dbReference type="InterPro" id="IPR050596">
    <property type="entry name" value="AspAT/PAT-like"/>
</dbReference>
<dbReference type="PANTHER" id="PTHR46383:SF1">
    <property type="entry name" value="ASPARTATE AMINOTRANSFERASE"/>
    <property type="match status" value="1"/>
</dbReference>
<keyword evidence="3" id="KW-0032">Aminotransferase</keyword>
<dbReference type="AlphaFoldDB" id="A0A915D4V9"/>
<comment type="cofactor">
    <cofactor evidence="1">
        <name>pyridoxal 5'-phosphate</name>
        <dbReference type="ChEBI" id="CHEBI:597326"/>
    </cofactor>
</comment>
<evidence type="ECO:0000259" key="6">
    <source>
        <dbReference type="Pfam" id="PF00155"/>
    </source>
</evidence>
<accession>A0A915D4V9</accession>
<dbReference type="GO" id="GO:0006520">
    <property type="term" value="P:amino acid metabolic process"/>
    <property type="evidence" value="ECO:0007669"/>
    <property type="project" value="InterPro"/>
</dbReference>
<evidence type="ECO:0000256" key="2">
    <source>
        <dbReference type="ARBA" id="ARBA00007441"/>
    </source>
</evidence>
<dbReference type="GO" id="GO:0030170">
    <property type="term" value="F:pyridoxal phosphate binding"/>
    <property type="evidence" value="ECO:0007669"/>
    <property type="project" value="InterPro"/>
</dbReference>
<dbReference type="GO" id="GO:0008483">
    <property type="term" value="F:transaminase activity"/>
    <property type="evidence" value="ECO:0007669"/>
    <property type="project" value="UniProtKB-KW"/>
</dbReference>
<dbReference type="SUPFAM" id="SSF53383">
    <property type="entry name" value="PLP-dependent transferases"/>
    <property type="match status" value="1"/>
</dbReference>
<sequence length="447" mass="50196">MVIVRINNGLVREDLGFGTSASLGLNYLIKDRISSGEELFHFGFGESPFPVPLPFFQGLIENAHKNEYLNSQGLLSLREKIIHFHKVQGDFDHFTPDDVVLAAGSKELIYHMINVFSGDILMPSPCWMSYAPQSVLSNKSYYIIETDFENRYIPTARNIETTLSLTDPDTPKLLILNFPKISDVCRRNNTIILSDEIYALLPEGTVVTSGFSKWASMGGWRAGYALFPSQLANLKSAVISAGSHSYSCQTVPIQYALNYGMDFEDELVDYIDRSKIVLEMCADYTHRELTSVGVKGHPSECGYYFMPDFEVVRLADIPNGTELSSRLLNEAKVAVMPCDPDFMGKAGELTARLAFINFKGAEAMKNVALLENNQDFAVNFLDKYCQPLTKGVQATKKWSWKTEGHKVADVPRKVSGFNLRKLSVDDSRKLSIHDLRKMSISSIRERF</sequence>
<dbReference type="InterPro" id="IPR004838">
    <property type="entry name" value="NHTrfase_class1_PyrdxlP-BS"/>
</dbReference>
<dbReference type="InterPro" id="IPR004839">
    <property type="entry name" value="Aminotransferase_I/II_large"/>
</dbReference>
<dbReference type="Gene3D" id="3.90.1150.10">
    <property type="entry name" value="Aspartate Aminotransferase, domain 1"/>
    <property type="match status" value="1"/>
</dbReference>
<dbReference type="Gene3D" id="3.40.640.10">
    <property type="entry name" value="Type I PLP-dependent aspartate aminotransferase-like (Major domain)"/>
    <property type="match status" value="1"/>
</dbReference>
<dbReference type="Proteomes" id="UP000887574">
    <property type="component" value="Unplaced"/>
</dbReference>
<organism evidence="7 8">
    <name type="scientific">Ditylenchus dipsaci</name>
    <dbReference type="NCBI Taxonomy" id="166011"/>
    <lineage>
        <taxon>Eukaryota</taxon>
        <taxon>Metazoa</taxon>
        <taxon>Ecdysozoa</taxon>
        <taxon>Nematoda</taxon>
        <taxon>Chromadorea</taxon>
        <taxon>Rhabditida</taxon>
        <taxon>Tylenchina</taxon>
        <taxon>Tylenchomorpha</taxon>
        <taxon>Sphaerularioidea</taxon>
        <taxon>Anguinidae</taxon>
        <taxon>Anguininae</taxon>
        <taxon>Ditylenchus</taxon>
    </lineage>
</organism>
<dbReference type="PANTHER" id="PTHR46383">
    <property type="entry name" value="ASPARTATE AMINOTRANSFERASE"/>
    <property type="match status" value="1"/>
</dbReference>
<evidence type="ECO:0000313" key="8">
    <source>
        <dbReference type="WBParaSite" id="jg15410"/>
    </source>
</evidence>
<reference evidence="8" key="1">
    <citation type="submission" date="2022-11" db="UniProtKB">
        <authorList>
            <consortium name="WormBaseParasite"/>
        </authorList>
    </citation>
    <scope>IDENTIFICATION</scope>
</reference>
<dbReference type="InterPro" id="IPR015424">
    <property type="entry name" value="PyrdxlP-dep_Trfase"/>
</dbReference>
<comment type="similarity">
    <text evidence="2">Belongs to the class-I pyridoxal-phosphate-dependent aminotransferase family.</text>
</comment>
<proteinExistence type="inferred from homology"/>
<keyword evidence="4" id="KW-0808">Transferase</keyword>
<feature type="domain" description="Aminotransferase class I/classII large" evidence="6">
    <location>
        <begin position="65"/>
        <end position="339"/>
    </location>
</feature>
<evidence type="ECO:0000313" key="7">
    <source>
        <dbReference type="Proteomes" id="UP000887574"/>
    </source>
</evidence>
<evidence type="ECO:0000256" key="3">
    <source>
        <dbReference type="ARBA" id="ARBA00022576"/>
    </source>
</evidence>
<dbReference type="CDD" id="cd00609">
    <property type="entry name" value="AAT_like"/>
    <property type="match status" value="1"/>
</dbReference>
<protein>
    <submittedName>
        <fullName evidence="8">Aminotransferase class I/classII domain-containing protein</fullName>
    </submittedName>
</protein>
<evidence type="ECO:0000256" key="5">
    <source>
        <dbReference type="ARBA" id="ARBA00022898"/>
    </source>
</evidence>
<dbReference type="InterPro" id="IPR015422">
    <property type="entry name" value="PyrdxlP-dep_Trfase_small"/>
</dbReference>